<dbReference type="PANTHER" id="PTHR11455:SF9">
    <property type="entry name" value="CRYPTOCHROME CIRCADIAN CLOCK 5 ISOFORM X1"/>
    <property type="match status" value="1"/>
</dbReference>
<dbReference type="PROSITE" id="PS51645">
    <property type="entry name" value="PHR_CRY_ALPHA_BETA"/>
    <property type="match status" value="1"/>
</dbReference>
<dbReference type="InterPro" id="IPR014729">
    <property type="entry name" value="Rossmann-like_a/b/a_fold"/>
</dbReference>
<feature type="site" description="Electron transfer via tryptophanyl radical" evidence="9">
    <location>
        <position position="412"/>
    </location>
</feature>
<evidence type="ECO:0000256" key="2">
    <source>
        <dbReference type="ARBA" id="ARBA00022630"/>
    </source>
</evidence>
<protein>
    <recommendedName>
        <fullName evidence="7">(6-4)DNA photolyase</fullName>
        <ecNumber evidence="6">4.1.99.13</ecNumber>
    </recommendedName>
</protein>
<evidence type="ECO:0000256" key="9">
    <source>
        <dbReference type="PIRSR" id="PIRSR602081-2"/>
    </source>
</evidence>
<dbReference type="FunFam" id="1.10.579.10:FF:000004">
    <property type="entry name" value="Cryptochrome-1"/>
    <property type="match status" value="1"/>
</dbReference>
<evidence type="ECO:0000256" key="6">
    <source>
        <dbReference type="ARBA" id="ARBA00066798"/>
    </source>
</evidence>
<feature type="site" description="Electron transfer via tryptophanyl radical" evidence="9">
    <location>
        <position position="435"/>
    </location>
</feature>
<dbReference type="Gene3D" id="1.10.579.10">
    <property type="entry name" value="DNA Cyclobutane Dipyrimidine Photolyase, subunit A, domain 3"/>
    <property type="match status" value="1"/>
</dbReference>
<keyword evidence="4 8" id="KW-0274">FAD</keyword>
<dbReference type="EMBL" id="CAKMRJ010003230">
    <property type="protein sequence ID" value="CAH1429915.1"/>
    <property type="molecule type" value="Genomic_DNA"/>
</dbReference>
<dbReference type="GO" id="GO:0005634">
    <property type="term" value="C:nucleus"/>
    <property type="evidence" value="ECO:0007669"/>
    <property type="project" value="TreeGrafter"/>
</dbReference>
<evidence type="ECO:0000256" key="8">
    <source>
        <dbReference type="PIRSR" id="PIRSR602081-1"/>
    </source>
</evidence>
<sequence>MQLQLLPTSHTFFTRFSLSPIIHRNTNMTSGSNSLMWFRKGLRIHDNPALEYAAKNSNHVYPVFVIDPHYMKPDPNSFSPGSNLAGLNRIRFLLESLLDLDSGLKKLGSRLLVLHGEPSEVLIRCLKQWDIKRLCFEYDTEPYYQALDAKVKNYALENGIEVFSPVTHTLVNPVEIIEKNGGKPPLSYQSFLKLAGEPHWLISSLCTTPATIPPIGDLGNCEVSEVPTVEQLGYEHFQEEDPDPPLFKGGESEALRRLQESTNNKEWVAKFEKPKGDPSAFIKPATTMLSPYLKFGCLSTRYFYQCIKEVQQEVKNHTSPPVSLIGQLLWRDFFYTVGFGTPNFDRMSGNTICKQIPWNDDDELLAAWRDARTGFPWIDAIMVQLRKWGWIHHLARHSVACFLTRGDLFVHWEKGRDVFERLLIDSDWAINNGNWLWLSCSSFFYQYNRIYSPISFGKKYDPTGAYIRHFLPVLKDMPKEYIYEPWKAPLSVQTKAKCIIGKDYPKPVICHDDAIKECKRKLAAAYELNKKTNGVVTDEDMKKLRRKLVEDQGQGNDSRRLKQKLI</sequence>
<dbReference type="EC" id="4.1.99.13" evidence="6"/>
<evidence type="ECO:0000256" key="5">
    <source>
        <dbReference type="ARBA" id="ARBA00051116"/>
    </source>
</evidence>
<dbReference type="Pfam" id="PF03441">
    <property type="entry name" value="FAD_binding_7"/>
    <property type="match status" value="1"/>
</dbReference>
<feature type="site" description="Electron transfer via tryptophanyl radical" evidence="9">
    <location>
        <position position="358"/>
    </location>
</feature>
<dbReference type="InterPro" id="IPR002081">
    <property type="entry name" value="Cryptochrome/DNA_photolyase_1"/>
</dbReference>
<evidence type="ECO:0000259" key="10">
    <source>
        <dbReference type="PROSITE" id="PS51645"/>
    </source>
</evidence>
<evidence type="ECO:0000313" key="11">
    <source>
        <dbReference type="EMBL" id="CAH1429915.1"/>
    </source>
</evidence>
<comment type="cofactor">
    <cofactor evidence="8">
        <name>FAD</name>
        <dbReference type="ChEBI" id="CHEBI:57692"/>
    </cofactor>
    <text evidence="8">Binds 1 FAD per subunit.</text>
</comment>
<evidence type="ECO:0000256" key="1">
    <source>
        <dbReference type="ARBA" id="ARBA00005862"/>
    </source>
</evidence>
<keyword evidence="2 8" id="KW-0285">Flavoprotein</keyword>
<comment type="similarity">
    <text evidence="1">Belongs to the DNA photolyase class-1 family.</text>
</comment>
<dbReference type="InterPro" id="IPR006050">
    <property type="entry name" value="DNA_photolyase_N"/>
</dbReference>
<feature type="binding site" evidence="8">
    <location>
        <begin position="425"/>
        <end position="427"/>
    </location>
    <ligand>
        <name>FAD</name>
        <dbReference type="ChEBI" id="CHEBI:57692"/>
    </ligand>
</feature>
<dbReference type="InterPro" id="IPR036155">
    <property type="entry name" value="Crypto/Photolyase_N_sf"/>
</dbReference>
<dbReference type="SUPFAM" id="SSF48173">
    <property type="entry name" value="Cryptochrome/photolyase FAD-binding domain"/>
    <property type="match status" value="1"/>
</dbReference>
<feature type="domain" description="Photolyase/cryptochrome alpha/beta" evidence="10">
    <location>
        <begin position="32"/>
        <end position="170"/>
    </location>
</feature>
<dbReference type="SUPFAM" id="SSF52425">
    <property type="entry name" value="Cryptochrome/photolyase, N-terminal domain"/>
    <property type="match status" value="1"/>
</dbReference>
<dbReference type="GO" id="GO:0071949">
    <property type="term" value="F:FAD binding"/>
    <property type="evidence" value="ECO:0007669"/>
    <property type="project" value="TreeGrafter"/>
</dbReference>
<dbReference type="GO" id="GO:0006139">
    <property type="term" value="P:nucleobase-containing compound metabolic process"/>
    <property type="evidence" value="ECO:0007669"/>
    <property type="project" value="UniProtKB-ARBA"/>
</dbReference>
<dbReference type="GO" id="GO:0005737">
    <property type="term" value="C:cytoplasm"/>
    <property type="evidence" value="ECO:0007669"/>
    <property type="project" value="TreeGrafter"/>
</dbReference>
<evidence type="ECO:0000313" key="12">
    <source>
        <dbReference type="Proteomes" id="UP001157418"/>
    </source>
</evidence>
<dbReference type="InterPro" id="IPR005101">
    <property type="entry name" value="Cryptochr/Photolyase_FAD-bd"/>
</dbReference>
<name>A0AAU9N6J5_9ASTR</name>
<proteinExistence type="inferred from homology"/>
<dbReference type="GO" id="GO:0003914">
    <property type="term" value="F:DNA (6-4) photolyase activity"/>
    <property type="evidence" value="ECO:0007669"/>
    <property type="project" value="UniProtKB-EC"/>
</dbReference>
<evidence type="ECO:0000256" key="7">
    <source>
        <dbReference type="ARBA" id="ARBA00067640"/>
    </source>
</evidence>
<feature type="binding site" evidence="8">
    <location>
        <begin position="286"/>
        <end position="290"/>
    </location>
    <ligand>
        <name>FAD</name>
        <dbReference type="ChEBI" id="CHEBI:57692"/>
    </ligand>
</feature>
<dbReference type="InterPro" id="IPR036134">
    <property type="entry name" value="Crypto/Photolyase_FAD-like_sf"/>
</dbReference>
<dbReference type="Pfam" id="PF00875">
    <property type="entry name" value="DNA_photolyase"/>
    <property type="match status" value="1"/>
</dbReference>
<feature type="binding site" evidence="8">
    <location>
        <begin position="327"/>
        <end position="334"/>
    </location>
    <ligand>
        <name>FAD</name>
        <dbReference type="ChEBI" id="CHEBI:57692"/>
    </ligand>
</feature>
<reference evidence="11 12" key="1">
    <citation type="submission" date="2022-01" db="EMBL/GenBank/DDBJ databases">
        <authorList>
            <person name="Xiong W."/>
            <person name="Schranz E."/>
        </authorList>
    </citation>
    <scope>NUCLEOTIDE SEQUENCE [LARGE SCALE GENOMIC DNA]</scope>
</reference>
<organism evidence="11 12">
    <name type="scientific">Lactuca virosa</name>
    <dbReference type="NCBI Taxonomy" id="75947"/>
    <lineage>
        <taxon>Eukaryota</taxon>
        <taxon>Viridiplantae</taxon>
        <taxon>Streptophyta</taxon>
        <taxon>Embryophyta</taxon>
        <taxon>Tracheophyta</taxon>
        <taxon>Spermatophyta</taxon>
        <taxon>Magnoliopsida</taxon>
        <taxon>eudicotyledons</taxon>
        <taxon>Gunneridae</taxon>
        <taxon>Pentapetalae</taxon>
        <taxon>asterids</taxon>
        <taxon>campanulids</taxon>
        <taxon>Asterales</taxon>
        <taxon>Asteraceae</taxon>
        <taxon>Cichorioideae</taxon>
        <taxon>Cichorieae</taxon>
        <taxon>Lactucinae</taxon>
        <taxon>Lactuca</taxon>
    </lineage>
</organism>
<dbReference type="Proteomes" id="UP001157418">
    <property type="component" value="Unassembled WGS sequence"/>
</dbReference>
<gene>
    <name evidence="11" type="ORF">LVIROSA_LOCUS16736</name>
</gene>
<dbReference type="Gene3D" id="1.25.40.80">
    <property type="match status" value="2"/>
</dbReference>
<dbReference type="Gene3D" id="3.40.50.620">
    <property type="entry name" value="HUPs"/>
    <property type="match status" value="1"/>
</dbReference>
<dbReference type="GO" id="GO:0003677">
    <property type="term" value="F:DNA binding"/>
    <property type="evidence" value="ECO:0007669"/>
    <property type="project" value="TreeGrafter"/>
</dbReference>
<dbReference type="AlphaFoldDB" id="A0AAU9N6J5"/>
<dbReference type="GO" id="GO:0043153">
    <property type="term" value="P:entrainment of circadian clock by photoperiod"/>
    <property type="evidence" value="ECO:0007669"/>
    <property type="project" value="TreeGrafter"/>
</dbReference>
<dbReference type="PANTHER" id="PTHR11455">
    <property type="entry name" value="CRYPTOCHROME"/>
    <property type="match status" value="1"/>
</dbReference>
<keyword evidence="3" id="KW-0547">Nucleotide-binding</keyword>
<comment type="caution">
    <text evidence="11">The sequence shown here is derived from an EMBL/GenBank/DDBJ whole genome shotgun (WGS) entry which is preliminary data.</text>
</comment>
<dbReference type="GO" id="GO:0032922">
    <property type="term" value="P:circadian regulation of gene expression"/>
    <property type="evidence" value="ECO:0007669"/>
    <property type="project" value="TreeGrafter"/>
</dbReference>
<comment type="catalytic activity">
    <reaction evidence="5">
        <text>(6-4) photoproduct (in DNA) = 2 pyrimidine residues (in DNA).</text>
        <dbReference type="EC" id="4.1.99.13"/>
    </reaction>
</comment>
<dbReference type="GO" id="GO:0003904">
    <property type="term" value="F:deoxyribodipyrimidine photo-lyase activity"/>
    <property type="evidence" value="ECO:0007669"/>
    <property type="project" value="TreeGrafter"/>
</dbReference>
<accession>A0AAU9N6J5</accession>
<evidence type="ECO:0000256" key="4">
    <source>
        <dbReference type="ARBA" id="ARBA00022827"/>
    </source>
</evidence>
<evidence type="ECO:0000256" key="3">
    <source>
        <dbReference type="ARBA" id="ARBA00022741"/>
    </source>
</evidence>
<keyword evidence="12" id="KW-1185">Reference proteome</keyword>